<evidence type="ECO:0000256" key="2">
    <source>
        <dbReference type="ARBA" id="ARBA00005592"/>
    </source>
</evidence>
<dbReference type="InterPro" id="IPR039271">
    <property type="entry name" value="Kiwellin-like"/>
</dbReference>
<keyword evidence="3" id="KW-0964">Secreted</keyword>
<protein>
    <submittedName>
        <fullName evidence="5">Uncharacterized protein</fullName>
    </submittedName>
</protein>
<evidence type="ECO:0000256" key="4">
    <source>
        <dbReference type="ARBA" id="ARBA00022729"/>
    </source>
</evidence>
<evidence type="ECO:0000256" key="3">
    <source>
        <dbReference type="ARBA" id="ARBA00022525"/>
    </source>
</evidence>
<evidence type="ECO:0000313" key="6">
    <source>
        <dbReference type="Proteomes" id="UP001396334"/>
    </source>
</evidence>
<evidence type="ECO:0000256" key="1">
    <source>
        <dbReference type="ARBA" id="ARBA00004613"/>
    </source>
</evidence>
<keyword evidence="6" id="KW-1185">Reference proteome</keyword>
<proteinExistence type="inferred from homology"/>
<dbReference type="Gene3D" id="2.40.40.10">
    <property type="entry name" value="RlpA-like domain"/>
    <property type="match status" value="1"/>
</dbReference>
<dbReference type="SUPFAM" id="SSF50685">
    <property type="entry name" value="Barwin-like endoglucanases"/>
    <property type="match status" value="1"/>
</dbReference>
<keyword evidence="4" id="KW-0732">Signal</keyword>
<organism evidence="5 6">
    <name type="scientific">Hibiscus sabdariffa</name>
    <name type="common">roselle</name>
    <dbReference type="NCBI Taxonomy" id="183260"/>
    <lineage>
        <taxon>Eukaryota</taxon>
        <taxon>Viridiplantae</taxon>
        <taxon>Streptophyta</taxon>
        <taxon>Embryophyta</taxon>
        <taxon>Tracheophyta</taxon>
        <taxon>Spermatophyta</taxon>
        <taxon>Magnoliopsida</taxon>
        <taxon>eudicotyledons</taxon>
        <taxon>Gunneridae</taxon>
        <taxon>Pentapetalae</taxon>
        <taxon>rosids</taxon>
        <taxon>malvids</taxon>
        <taxon>Malvales</taxon>
        <taxon>Malvaceae</taxon>
        <taxon>Malvoideae</taxon>
        <taxon>Hibiscus</taxon>
    </lineage>
</organism>
<name>A0ABR2NUQ6_9ROSI</name>
<comment type="similarity">
    <text evidence="2">Belongs to the kiwellin family.</text>
</comment>
<comment type="subcellular location">
    <subcellularLocation>
        <location evidence="1">Secreted</location>
    </subcellularLocation>
</comment>
<accession>A0ABR2NUQ6</accession>
<dbReference type="InterPro" id="IPR036908">
    <property type="entry name" value="RlpA-like_sf"/>
</dbReference>
<dbReference type="PANTHER" id="PTHR33191">
    <property type="entry name" value="RIPENING-RELATED PROTEIN 2-RELATED"/>
    <property type="match status" value="1"/>
</dbReference>
<dbReference type="Proteomes" id="UP001396334">
    <property type="component" value="Unassembled WGS sequence"/>
</dbReference>
<dbReference type="EMBL" id="JBBPBN010000099">
    <property type="protein sequence ID" value="KAK8979918.1"/>
    <property type="molecule type" value="Genomic_DNA"/>
</dbReference>
<comment type="caution">
    <text evidence="5">The sequence shown here is derived from an EMBL/GenBank/DDBJ whole genome shotgun (WGS) entry which is preliminary data.</text>
</comment>
<dbReference type="Pfam" id="PF24300">
    <property type="entry name" value="KWL1"/>
    <property type="match status" value="1"/>
</dbReference>
<dbReference type="PANTHER" id="PTHR33191:SF58">
    <property type="entry name" value="RIPENING-RELATED PROTEIN 1"/>
    <property type="match status" value="1"/>
</dbReference>
<gene>
    <name evidence="5" type="ORF">V6N11_066117</name>
</gene>
<sequence>MQPSGQLHLLRRRLAECDGQYHNDDELVVALSTGWYDNGNRCLDFINIRGNGRRVRAKVVDECVLGSQIQSQPKLLRSRRQLLLFVASRWTGSHKLLVKTGCDIYVNN</sequence>
<evidence type="ECO:0000313" key="5">
    <source>
        <dbReference type="EMBL" id="KAK8979918.1"/>
    </source>
</evidence>
<reference evidence="5 6" key="1">
    <citation type="journal article" date="2024" name="G3 (Bethesda)">
        <title>Genome assembly of Hibiscus sabdariffa L. provides insights into metabolisms of medicinal natural products.</title>
        <authorList>
            <person name="Kim T."/>
        </authorList>
    </citation>
    <scope>NUCLEOTIDE SEQUENCE [LARGE SCALE GENOMIC DNA]</scope>
    <source>
        <strain evidence="5">TK-2024</strain>
        <tissue evidence="5">Old leaves</tissue>
    </source>
</reference>